<dbReference type="EMBL" id="MORL01000033">
    <property type="protein sequence ID" value="OIN55848.1"/>
    <property type="molecule type" value="Genomic_DNA"/>
</dbReference>
<dbReference type="AlphaFoldDB" id="A0A1S2VD43"/>
<gene>
    <name evidence="1" type="ORF">BLX24_27725</name>
</gene>
<proteinExistence type="predicted"/>
<dbReference type="RefSeq" id="WP_071506495.1">
    <property type="nucleotide sequence ID" value="NZ_MORL01000033.1"/>
</dbReference>
<protein>
    <submittedName>
        <fullName evidence="1">Uncharacterized protein</fullName>
    </submittedName>
</protein>
<dbReference type="Proteomes" id="UP000181790">
    <property type="component" value="Unassembled WGS sequence"/>
</dbReference>
<reference evidence="1 2" key="1">
    <citation type="submission" date="2016-10" db="EMBL/GenBank/DDBJ databases">
        <title>Arsenicibacter rosenii gen. nov., sp. nov., an efficient arsenic-methylating bacterium isolated from an arsenic-contaminated paddy soil.</title>
        <authorList>
            <person name="Huang K."/>
        </authorList>
    </citation>
    <scope>NUCLEOTIDE SEQUENCE [LARGE SCALE GENOMIC DNA]</scope>
    <source>
        <strain evidence="1 2">SM-1</strain>
    </source>
</reference>
<sequence>MNALPQEPIHINDLCQRCGFFNAVTEINNGYGCNHPKNESWNFAKVRPADDDEEPVTYEVDEHKVRYALLRKRFGSYQQIVEADKNGEAGPYINKAMYDGEALKSINVIRQGACYAHSCPLGYNMDSDDWKELGEDPEDWGDEWIMLNEDESKTTESV</sequence>
<evidence type="ECO:0000313" key="1">
    <source>
        <dbReference type="EMBL" id="OIN55848.1"/>
    </source>
</evidence>
<evidence type="ECO:0000313" key="2">
    <source>
        <dbReference type="Proteomes" id="UP000181790"/>
    </source>
</evidence>
<keyword evidence="2" id="KW-1185">Reference proteome</keyword>
<comment type="caution">
    <text evidence="1">The sequence shown here is derived from an EMBL/GenBank/DDBJ whole genome shotgun (WGS) entry which is preliminary data.</text>
</comment>
<dbReference type="OrthoDB" id="2083867at2"/>
<organism evidence="1 2">
    <name type="scientific">Arsenicibacter rosenii</name>
    <dbReference type="NCBI Taxonomy" id="1750698"/>
    <lineage>
        <taxon>Bacteria</taxon>
        <taxon>Pseudomonadati</taxon>
        <taxon>Bacteroidota</taxon>
        <taxon>Cytophagia</taxon>
        <taxon>Cytophagales</taxon>
        <taxon>Spirosomataceae</taxon>
        <taxon>Arsenicibacter</taxon>
    </lineage>
</organism>
<name>A0A1S2VD43_9BACT</name>
<accession>A0A1S2VD43</accession>